<dbReference type="Gene3D" id="3.40.50.620">
    <property type="entry name" value="HUPs"/>
    <property type="match status" value="1"/>
</dbReference>
<dbReference type="InterPro" id="IPR006015">
    <property type="entry name" value="Universal_stress_UspA"/>
</dbReference>
<dbReference type="PANTHER" id="PTHR46268:SF15">
    <property type="entry name" value="UNIVERSAL STRESS PROTEIN HP_0031"/>
    <property type="match status" value="1"/>
</dbReference>
<organism evidence="3 4">
    <name type="scientific">Lysobacter stagni</name>
    <dbReference type="NCBI Taxonomy" id="3045172"/>
    <lineage>
        <taxon>Bacteria</taxon>
        <taxon>Pseudomonadati</taxon>
        <taxon>Pseudomonadota</taxon>
        <taxon>Gammaproteobacteria</taxon>
        <taxon>Lysobacterales</taxon>
        <taxon>Lysobacteraceae</taxon>
        <taxon>Lysobacter</taxon>
    </lineage>
</organism>
<sequence>MYHHLCLPTDGSPLSAHAIEQGLAFAKQLHARVTVLHVIQPYRVYAVSPEQLALGGEAEYRNAVHESSRQLLHSVKERAQALSVGCDTVVVEDELPWQAIIAVAKERGCDLIAMASHGHRGIKALLLGSETLKVLTHSTLPVLVYRHPD</sequence>
<dbReference type="PANTHER" id="PTHR46268">
    <property type="entry name" value="STRESS RESPONSE PROTEIN NHAX"/>
    <property type="match status" value="1"/>
</dbReference>
<dbReference type="Pfam" id="PF00582">
    <property type="entry name" value="Usp"/>
    <property type="match status" value="1"/>
</dbReference>
<dbReference type="Proteomes" id="UP001321580">
    <property type="component" value="Unassembled WGS sequence"/>
</dbReference>
<proteinExistence type="inferred from homology"/>
<evidence type="ECO:0000313" key="4">
    <source>
        <dbReference type="Proteomes" id="UP001321580"/>
    </source>
</evidence>
<dbReference type="PRINTS" id="PR01438">
    <property type="entry name" value="UNVRSLSTRESS"/>
</dbReference>
<dbReference type="SUPFAM" id="SSF52402">
    <property type="entry name" value="Adenine nucleotide alpha hydrolases-like"/>
    <property type="match status" value="1"/>
</dbReference>
<comment type="similarity">
    <text evidence="1">Belongs to the universal stress protein A family.</text>
</comment>
<dbReference type="RefSeq" id="WP_283211988.1">
    <property type="nucleotide sequence ID" value="NZ_JASGBI010000001.1"/>
</dbReference>
<comment type="caution">
    <text evidence="3">The sequence shown here is derived from an EMBL/GenBank/DDBJ whole genome shotgun (WGS) entry which is preliminary data.</text>
</comment>
<accession>A0ABT6XEG4</accession>
<dbReference type="CDD" id="cd00293">
    <property type="entry name" value="USP-like"/>
    <property type="match status" value="1"/>
</dbReference>
<feature type="domain" description="UspA" evidence="2">
    <location>
        <begin position="1"/>
        <end position="146"/>
    </location>
</feature>
<name>A0ABT6XEG4_9GAMM</name>
<reference evidence="3 4" key="1">
    <citation type="submission" date="2023-05" db="EMBL/GenBank/DDBJ databases">
        <title>Lysobacter sp. strain LF1 Genome sequencing and assembly.</title>
        <authorList>
            <person name="Jung Y."/>
        </authorList>
    </citation>
    <scope>NUCLEOTIDE SEQUENCE [LARGE SCALE GENOMIC DNA]</scope>
    <source>
        <strain evidence="3 4">LF1</strain>
    </source>
</reference>
<evidence type="ECO:0000256" key="1">
    <source>
        <dbReference type="ARBA" id="ARBA00008791"/>
    </source>
</evidence>
<evidence type="ECO:0000313" key="3">
    <source>
        <dbReference type="EMBL" id="MDI9238532.1"/>
    </source>
</evidence>
<dbReference type="InterPro" id="IPR006016">
    <property type="entry name" value="UspA"/>
</dbReference>
<dbReference type="InterPro" id="IPR014729">
    <property type="entry name" value="Rossmann-like_a/b/a_fold"/>
</dbReference>
<dbReference type="EMBL" id="JASGBI010000001">
    <property type="protein sequence ID" value="MDI9238532.1"/>
    <property type="molecule type" value="Genomic_DNA"/>
</dbReference>
<gene>
    <name evidence="3" type="ORF">QLQ15_06345</name>
</gene>
<evidence type="ECO:0000259" key="2">
    <source>
        <dbReference type="Pfam" id="PF00582"/>
    </source>
</evidence>
<protein>
    <submittedName>
        <fullName evidence="3">Universal stress protein</fullName>
    </submittedName>
</protein>
<keyword evidence="4" id="KW-1185">Reference proteome</keyword>